<feature type="signal peptide" evidence="2">
    <location>
        <begin position="1"/>
        <end position="21"/>
    </location>
</feature>
<dbReference type="PRINTS" id="PR01217">
    <property type="entry name" value="PRICHEXTENSN"/>
</dbReference>
<sequence length="398" mass="41163">MGAGTTRAALTAALLGGLLVAAPPAASPGPACQALQVRGHGSASVLHRIDLSSGDDSRIGPLPEYVNALGHSRRHGVAYGMAAGFVDGAHVLEVRADGSTRDRGPVRGPRGNPFELPSAGAIAGNRWYVVEDEVLYAVDVERMRVLSAVELEPVDLGDLDVDPVDGTLLSVSDSGALVRIDRGSGRVEPVADLAGLPDDHYGSVVIGRSREIYASGYAGGLYRAERDGSVRRLGELEFATSSDMAGCWTAPQPPPEPSPPPTPTPPPTPSPPPTSTKPPEPTSSPAPPETSTPTPTTETPTPTTETPEPPRPPRPSASPKPTPSARPTRTQSPEPAPAPPTTDTEAAPGPSETTTPSSEDEDEGAAAETGHSTEDKRRWAVAMLAVILGGGLAVRRLR</sequence>
<dbReference type="RefSeq" id="WP_380663259.1">
    <property type="nucleotide sequence ID" value="NZ_JBHTCJ010000001.1"/>
</dbReference>
<feature type="compositionally biased region" description="Low complexity" evidence="1">
    <location>
        <begin position="341"/>
        <end position="357"/>
    </location>
</feature>
<organism evidence="4 5">
    <name type="scientific">Saccharopolyspora griseoalba</name>
    <dbReference type="NCBI Taxonomy" id="1431848"/>
    <lineage>
        <taxon>Bacteria</taxon>
        <taxon>Bacillati</taxon>
        <taxon>Actinomycetota</taxon>
        <taxon>Actinomycetes</taxon>
        <taxon>Pseudonocardiales</taxon>
        <taxon>Pseudonocardiaceae</taxon>
        <taxon>Saccharopolyspora</taxon>
    </lineage>
</organism>
<dbReference type="EMBL" id="JBHTCJ010000001">
    <property type="protein sequence ID" value="MFC7340049.1"/>
    <property type="molecule type" value="Genomic_DNA"/>
</dbReference>
<keyword evidence="2" id="KW-0732">Signal</keyword>
<feature type="compositionally biased region" description="Low complexity" evidence="1">
    <location>
        <begin position="291"/>
        <end position="306"/>
    </location>
</feature>
<proteinExistence type="predicted"/>
<gene>
    <name evidence="4" type="ORF">ACFQRI_01400</name>
</gene>
<evidence type="ECO:0000313" key="4">
    <source>
        <dbReference type="EMBL" id="MFC7340049.1"/>
    </source>
</evidence>
<feature type="domain" description="DUF6923" evidence="3">
    <location>
        <begin position="66"/>
        <end position="204"/>
    </location>
</feature>
<keyword evidence="5" id="KW-1185">Reference proteome</keyword>
<dbReference type="InterPro" id="IPR015943">
    <property type="entry name" value="WD40/YVTN_repeat-like_dom_sf"/>
</dbReference>
<evidence type="ECO:0000256" key="1">
    <source>
        <dbReference type="SAM" id="MobiDB-lite"/>
    </source>
</evidence>
<dbReference type="InterPro" id="IPR054215">
    <property type="entry name" value="DUF6923"/>
</dbReference>
<feature type="chain" id="PRO_5046243099" evidence="2">
    <location>
        <begin position="22"/>
        <end position="398"/>
    </location>
</feature>
<evidence type="ECO:0000259" key="3">
    <source>
        <dbReference type="Pfam" id="PF21959"/>
    </source>
</evidence>
<feature type="compositionally biased region" description="Pro residues" evidence="1">
    <location>
        <begin position="251"/>
        <end position="290"/>
    </location>
</feature>
<dbReference type="SUPFAM" id="SSF50969">
    <property type="entry name" value="YVTN repeat-like/Quinoprotein amine dehydrogenase"/>
    <property type="match status" value="1"/>
</dbReference>
<evidence type="ECO:0000313" key="5">
    <source>
        <dbReference type="Proteomes" id="UP001596504"/>
    </source>
</evidence>
<dbReference type="Pfam" id="PF21959">
    <property type="entry name" value="DUF6923"/>
    <property type="match status" value="1"/>
</dbReference>
<dbReference type="Gene3D" id="2.130.10.10">
    <property type="entry name" value="YVTN repeat-like/Quinoprotein amine dehydrogenase"/>
    <property type="match status" value="1"/>
</dbReference>
<feature type="region of interest" description="Disordered" evidence="1">
    <location>
        <begin position="243"/>
        <end position="377"/>
    </location>
</feature>
<dbReference type="Proteomes" id="UP001596504">
    <property type="component" value="Unassembled WGS sequence"/>
</dbReference>
<protein>
    <submittedName>
        <fullName evidence="4">DUF6923 family protein</fullName>
    </submittedName>
</protein>
<feature type="compositionally biased region" description="Pro residues" evidence="1">
    <location>
        <begin position="307"/>
        <end position="324"/>
    </location>
</feature>
<accession>A0ABW2LC32</accession>
<comment type="caution">
    <text evidence="4">The sequence shown here is derived from an EMBL/GenBank/DDBJ whole genome shotgun (WGS) entry which is preliminary data.</text>
</comment>
<evidence type="ECO:0000256" key="2">
    <source>
        <dbReference type="SAM" id="SignalP"/>
    </source>
</evidence>
<dbReference type="InterPro" id="IPR011044">
    <property type="entry name" value="Quino_amine_DH_bsu"/>
</dbReference>
<name>A0ABW2LC32_9PSEU</name>
<reference evidence="5" key="1">
    <citation type="journal article" date="2019" name="Int. J. Syst. Evol. Microbiol.">
        <title>The Global Catalogue of Microorganisms (GCM) 10K type strain sequencing project: providing services to taxonomists for standard genome sequencing and annotation.</title>
        <authorList>
            <consortium name="The Broad Institute Genomics Platform"/>
            <consortium name="The Broad Institute Genome Sequencing Center for Infectious Disease"/>
            <person name="Wu L."/>
            <person name="Ma J."/>
        </authorList>
    </citation>
    <scope>NUCLEOTIDE SEQUENCE [LARGE SCALE GENOMIC DNA]</scope>
    <source>
        <strain evidence="5">WLHS5</strain>
    </source>
</reference>